<dbReference type="Proteomes" id="UP000094389">
    <property type="component" value="Unassembled WGS sequence"/>
</dbReference>
<dbReference type="Pfam" id="PF17649">
    <property type="entry name" value="VPS38"/>
    <property type="match status" value="1"/>
</dbReference>
<dbReference type="RefSeq" id="XP_020070044.1">
    <property type="nucleotide sequence ID" value="XM_020216475.1"/>
</dbReference>
<dbReference type="EMBL" id="KV453932">
    <property type="protein sequence ID" value="ODV73005.1"/>
    <property type="molecule type" value="Genomic_DNA"/>
</dbReference>
<feature type="coiled-coil region" evidence="2">
    <location>
        <begin position="229"/>
        <end position="256"/>
    </location>
</feature>
<protein>
    <recommendedName>
        <fullName evidence="5">UV radiation resistance-associated gene protein</fullName>
    </recommendedName>
</protein>
<dbReference type="OrthoDB" id="72772at2759"/>
<dbReference type="GO" id="GO:0000149">
    <property type="term" value="F:SNARE binding"/>
    <property type="evidence" value="ECO:0007669"/>
    <property type="project" value="TreeGrafter"/>
</dbReference>
<dbReference type="GeneID" id="30990871"/>
<evidence type="ECO:0000256" key="1">
    <source>
        <dbReference type="ARBA" id="ARBA00023054"/>
    </source>
</evidence>
<dbReference type="STRING" id="983966.A0A1E4S0J1"/>
<dbReference type="GO" id="GO:0000323">
    <property type="term" value="C:lytic vacuole"/>
    <property type="evidence" value="ECO:0007669"/>
    <property type="project" value="TreeGrafter"/>
</dbReference>
<dbReference type="GO" id="GO:0005768">
    <property type="term" value="C:endosome"/>
    <property type="evidence" value="ECO:0007669"/>
    <property type="project" value="TreeGrafter"/>
</dbReference>
<gene>
    <name evidence="3" type="ORF">CYBJADRAFT_173520</name>
</gene>
<sequence>MTIQINTDGCVLHPKRRKIRHIRGLSVYNITSAVGGSQRPLSGDLDEKQLQALNHRSFFSAFCSLHYSSGVPFHVSEVHHGCIDVEFQEFDLYGIAGSDEHNIIVKIWVTNEADEDDDSWTLLMQLDFSLRALLFCDEPIGDNCVMMNLVDGKYIVPTNDIDLLWYSHVLKRSTPVRKVASLNYDMLMKLNSIQLSLEDLKVSKAKLAKRISEDGVEKGVASYRELKLRDMISSAKQELESKRERLQNLRSLREIKLKKIQGLRTSRQLQLEQLDQERGDFSNLLIQHETTLNEFTVERTKVIKEVKSIFPLEDIAHWLEIPEFDLLPRSVSLNHIESPIHNEINASLGYLAHMTLLLSHYLAVPLRYKIQFFGSYSIITDDVSQIRQRRVFPLFFTQHYPQFQYGVLLLVANMKDIMEENYLQY</sequence>
<dbReference type="PANTHER" id="PTHR15157:SF5">
    <property type="entry name" value="UV RADIATION RESISTANCE-ASSOCIATED GENE PROTEIN"/>
    <property type="match status" value="1"/>
</dbReference>
<evidence type="ECO:0000256" key="2">
    <source>
        <dbReference type="SAM" id="Coils"/>
    </source>
</evidence>
<dbReference type="GO" id="GO:0035493">
    <property type="term" value="P:SNARE complex assembly"/>
    <property type="evidence" value="ECO:0007669"/>
    <property type="project" value="TreeGrafter"/>
</dbReference>
<dbReference type="PANTHER" id="PTHR15157">
    <property type="entry name" value="UV RADIATION RESISTANCE-ASSOCIATED GENE PROTEIN"/>
    <property type="match status" value="1"/>
</dbReference>
<name>A0A1E4S0J1_CYBJN</name>
<proteinExistence type="predicted"/>
<dbReference type="AlphaFoldDB" id="A0A1E4S0J1"/>
<evidence type="ECO:0008006" key="5">
    <source>
        <dbReference type="Google" id="ProtNLM"/>
    </source>
</evidence>
<organism evidence="3 4">
    <name type="scientific">Cyberlindnera jadinii (strain ATCC 18201 / CBS 1600 / BCRC 20928 / JCM 3617 / NBRC 0987 / NRRL Y-1542)</name>
    <name type="common">Torula yeast</name>
    <name type="synonym">Candida utilis</name>
    <dbReference type="NCBI Taxonomy" id="983966"/>
    <lineage>
        <taxon>Eukaryota</taxon>
        <taxon>Fungi</taxon>
        <taxon>Dikarya</taxon>
        <taxon>Ascomycota</taxon>
        <taxon>Saccharomycotina</taxon>
        <taxon>Saccharomycetes</taxon>
        <taxon>Phaffomycetales</taxon>
        <taxon>Phaffomycetaceae</taxon>
        <taxon>Cyberlindnera</taxon>
    </lineage>
</organism>
<accession>A0A1E4S0J1</accession>
<dbReference type="InterPro" id="IPR040939">
    <property type="entry name" value="Vps38"/>
</dbReference>
<reference evidence="3 4" key="1">
    <citation type="journal article" date="2016" name="Proc. Natl. Acad. Sci. U.S.A.">
        <title>Comparative genomics of biotechnologically important yeasts.</title>
        <authorList>
            <person name="Riley R."/>
            <person name="Haridas S."/>
            <person name="Wolfe K.H."/>
            <person name="Lopes M.R."/>
            <person name="Hittinger C.T."/>
            <person name="Goeker M."/>
            <person name="Salamov A.A."/>
            <person name="Wisecaver J.H."/>
            <person name="Long T.M."/>
            <person name="Calvey C.H."/>
            <person name="Aerts A.L."/>
            <person name="Barry K.W."/>
            <person name="Choi C."/>
            <person name="Clum A."/>
            <person name="Coughlan A.Y."/>
            <person name="Deshpande S."/>
            <person name="Douglass A.P."/>
            <person name="Hanson S.J."/>
            <person name="Klenk H.-P."/>
            <person name="LaButti K.M."/>
            <person name="Lapidus A."/>
            <person name="Lindquist E.A."/>
            <person name="Lipzen A.M."/>
            <person name="Meier-Kolthoff J.P."/>
            <person name="Ohm R.A."/>
            <person name="Otillar R.P."/>
            <person name="Pangilinan J.L."/>
            <person name="Peng Y."/>
            <person name="Rokas A."/>
            <person name="Rosa C.A."/>
            <person name="Scheuner C."/>
            <person name="Sibirny A.A."/>
            <person name="Slot J.C."/>
            <person name="Stielow J.B."/>
            <person name="Sun H."/>
            <person name="Kurtzman C.P."/>
            <person name="Blackwell M."/>
            <person name="Grigoriev I.V."/>
            <person name="Jeffries T.W."/>
        </authorList>
    </citation>
    <scope>NUCLEOTIDE SEQUENCE [LARGE SCALE GENOMIC DNA]</scope>
    <source>
        <strain evidence="4">ATCC 18201 / CBS 1600 / BCRC 20928 / JCM 3617 / NBRC 0987 / NRRL Y-1542</strain>
    </source>
</reference>
<keyword evidence="4" id="KW-1185">Reference proteome</keyword>
<dbReference type="OMA" id="LEDIAHW"/>
<evidence type="ECO:0000313" key="4">
    <source>
        <dbReference type="Proteomes" id="UP000094389"/>
    </source>
</evidence>
<evidence type="ECO:0000313" key="3">
    <source>
        <dbReference type="EMBL" id="ODV73005.1"/>
    </source>
</evidence>
<dbReference type="GO" id="GO:0034272">
    <property type="term" value="C:phosphatidylinositol 3-kinase complex, class III, type II"/>
    <property type="evidence" value="ECO:0007669"/>
    <property type="project" value="InterPro"/>
</dbReference>
<keyword evidence="1 2" id="KW-0175">Coiled coil</keyword>